<organism evidence="2 3">
    <name type="scientific">Diploptera punctata</name>
    <name type="common">Pacific beetle cockroach</name>
    <dbReference type="NCBI Taxonomy" id="6984"/>
    <lineage>
        <taxon>Eukaryota</taxon>
        <taxon>Metazoa</taxon>
        <taxon>Ecdysozoa</taxon>
        <taxon>Arthropoda</taxon>
        <taxon>Hexapoda</taxon>
        <taxon>Insecta</taxon>
        <taxon>Pterygota</taxon>
        <taxon>Neoptera</taxon>
        <taxon>Polyneoptera</taxon>
        <taxon>Dictyoptera</taxon>
        <taxon>Blattodea</taxon>
        <taxon>Blaberoidea</taxon>
        <taxon>Blaberidae</taxon>
        <taxon>Diplopterinae</taxon>
        <taxon>Diploptera</taxon>
    </lineage>
</organism>
<dbReference type="EMBL" id="JASPKZ010007325">
    <property type="protein sequence ID" value="KAJ9584988.1"/>
    <property type="molecule type" value="Genomic_DNA"/>
</dbReference>
<feature type="signal peptide" evidence="1">
    <location>
        <begin position="1"/>
        <end position="38"/>
    </location>
</feature>
<proteinExistence type="predicted"/>
<sequence length="219" mass="25187">MRIFATETVSIRQTKKMAGLLKLSFILCIALLQHDVEAIDSFLNKFADKLNQQKNILLFQPITTPFRYLFSTYPKFEVFVSLDSINIKAESINMVPRVESVNGNIHISTQIDLKGVEIVLSASTMFLGNFHSQKTQFTIHQISYNSTEIYGAHTPTCVDVSFENERLFFSDIQIHVEPKSKYFIPGEWLQTALVFLRNDITPFLTAIRDNCVRFVRCTY</sequence>
<keyword evidence="3" id="KW-1185">Reference proteome</keyword>
<comment type="caution">
    <text evidence="2">The sequence shown here is derived from an EMBL/GenBank/DDBJ whole genome shotgun (WGS) entry which is preliminary data.</text>
</comment>
<accession>A0AAD7ZQS0</accession>
<reference evidence="2" key="2">
    <citation type="submission" date="2023-05" db="EMBL/GenBank/DDBJ databases">
        <authorList>
            <person name="Fouks B."/>
        </authorList>
    </citation>
    <scope>NUCLEOTIDE SEQUENCE</scope>
    <source>
        <strain evidence="2">Stay&amp;Tobe</strain>
        <tissue evidence="2">Testes</tissue>
    </source>
</reference>
<dbReference type="AlphaFoldDB" id="A0AAD7ZQS0"/>
<dbReference type="Proteomes" id="UP001233999">
    <property type="component" value="Unassembled WGS sequence"/>
</dbReference>
<feature type="chain" id="PRO_5041919179" description="Lipid-binding serum glycoprotein N-terminal domain-containing protein" evidence="1">
    <location>
        <begin position="39"/>
        <end position="219"/>
    </location>
</feature>
<evidence type="ECO:0008006" key="4">
    <source>
        <dbReference type="Google" id="ProtNLM"/>
    </source>
</evidence>
<evidence type="ECO:0000256" key="1">
    <source>
        <dbReference type="SAM" id="SignalP"/>
    </source>
</evidence>
<protein>
    <recommendedName>
        <fullName evidence="4">Lipid-binding serum glycoprotein N-terminal domain-containing protein</fullName>
    </recommendedName>
</protein>
<evidence type="ECO:0000313" key="3">
    <source>
        <dbReference type="Proteomes" id="UP001233999"/>
    </source>
</evidence>
<gene>
    <name evidence="2" type="ORF">L9F63_020670</name>
</gene>
<name>A0AAD7ZQS0_DIPPU</name>
<keyword evidence="1" id="KW-0732">Signal</keyword>
<reference evidence="2" key="1">
    <citation type="journal article" date="2023" name="IScience">
        <title>Live-bearing cockroach genome reveals convergent evolutionary mechanisms linked to viviparity in insects and beyond.</title>
        <authorList>
            <person name="Fouks B."/>
            <person name="Harrison M.C."/>
            <person name="Mikhailova A.A."/>
            <person name="Marchal E."/>
            <person name="English S."/>
            <person name="Carruthers M."/>
            <person name="Jennings E.C."/>
            <person name="Chiamaka E.L."/>
            <person name="Frigard R.A."/>
            <person name="Pippel M."/>
            <person name="Attardo G.M."/>
            <person name="Benoit J.B."/>
            <person name="Bornberg-Bauer E."/>
            <person name="Tobe S.S."/>
        </authorList>
    </citation>
    <scope>NUCLEOTIDE SEQUENCE</scope>
    <source>
        <strain evidence="2">Stay&amp;Tobe</strain>
    </source>
</reference>
<evidence type="ECO:0000313" key="2">
    <source>
        <dbReference type="EMBL" id="KAJ9584988.1"/>
    </source>
</evidence>